<feature type="region of interest" description="Disordered" evidence="1">
    <location>
        <begin position="1"/>
        <end position="44"/>
    </location>
</feature>
<dbReference type="AlphaFoldDB" id="A0A0F8YY80"/>
<reference evidence="2" key="1">
    <citation type="journal article" date="2015" name="Nature">
        <title>Complex archaea that bridge the gap between prokaryotes and eukaryotes.</title>
        <authorList>
            <person name="Spang A."/>
            <person name="Saw J.H."/>
            <person name="Jorgensen S.L."/>
            <person name="Zaremba-Niedzwiedzka K."/>
            <person name="Martijn J."/>
            <person name="Lind A.E."/>
            <person name="van Eijk R."/>
            <person name="Schleper C."/>
            <person name="Guy L."/>
            <person name="Ettema T.J."/>
        </authorList>
    </citation>
    <scope>NUCLEOTIDE SEQUENCE</scope>
</reference>
<sequence>MSEDEAKTAAPEGTTEAEATEESPVEAAEDAGDENKEKEQPKEE</sequence>
<evidence type="ECO:0000313" key="2">
    <source>
        <dbReference type="EMBL" id="KKK58999.1"/>
    </source>
</evidence>
<feature type="compositionally biased region" description="Low complexity" evidence="1">
    <location>
        <begin position="8"/>
        <end position="17"/>
    </location>
</feature>
<feature type="compositionally biased region" description="Basic and acidic residues" evidence="1">
    <location>
        <begin position="33"/>
        <end position="44"/>
    </location>
</feature>
<evidence type="ECO:0000256" key="1">
    <source>
        <dbReference type="SAM" id="MobiDB-lite"/>
    </source>
</evidence>
<name>A0A0F8YY80_9ZZZZ</name>
<proteinExistence type="predicted"/>
<protein>
    <submittedName>
        <fullName evidence="2">Uncharacterized protein</fullName>
    </submittedName>
</protein>
<accession>A0A0F8YY80</accession>
<feature type="compositionally biased region" description="Acidic residues" evidence="1">
    <location>
        <begin position="18"/>
        <end position="32"/>
    </location>
</feature>
<dbReference type="EMBL" id="LAZR01063697">
    <property type="protein sequence ID" value="KKK58999.1"/>
    <property type="molecule type" value="Genomic_DNA"/>
</dbReference>
<comment type="caution">
    <text evidence="2">The sequence shown here is derived from an EMBL/GenBank/DDBJ whole genome shotgun (WGS) entry which is preliminary data.</text>
</comment>
<gene>
    <name evidence="2" type="ORF">LCGC14_3038800</name>
</gene>
<organism evidence="2">
    <name type="scientific">marine sediment metagenome</name>
    <dbReference type="NCBI Taxonomy" id="412755"/>
    <lineage>
        <taxon>unclassified sequences</taxon>
        <taxon>metagenomes</taxon>
        <taxon>ecological metagenomes</taxon>
    </lineage>
</organism>